<evidence type="ECO:0000313" key="2">
    <source>
        <dbReference type="EMBL" id="CUO63253.1"/>
    </source>
</evidence>
<reference evidence="6" key="3">
    <citation type="submission" date="2020-02" db="EMBL/GenBank/DDBJ databases">
        <authorList>
            <person name="Littmann E."/>
            <person name="Sorbara M."/>
        </authorList>
    </citation>
    <scope>NUCLEOTIDE SEQUENCE</scope>
    <source>
        <strain evidence="6">MSK.14.54</strain>
    </source>
</reference>
<dbReference type="Gene3D" id="1.10.1760.20">
    <property type="match status" value="1"/>
</dbReference>
<dbReference type="Proteomes" id="UP000095709">
    <property type="component" value="Unassembled WGS sequence"/>
</dbReference>
<protein>
    <submittedName>
        <fullName evidence="2">Folate ECF transporter S component FolT</fullName>
    </submittedName>
    <submittedName>
        <fullName evidence="4">Folate family ECF transporter S component</fullName>
    </submittedName>
</protein>
<dbReference type="RefSeq" id="WP_022461732.1">
    <property type="nucleotide sequence ID" value="NZ_CABJFB010000006.1"/>
</dbReference>
<dbReference type="Proteomes" id="UP000768180">
    <property type="component" value="Unassembled WGS sequence"/>
</dbReference>
<dbReference type="AlphaFoldDB" id="A0A174KP35"/>
<accession>A0A174KP35</accession>
<dbReference type="OrthoDB" id="4624at2"/>
<reference evidence="4" key="4">
    <citation type="submission" date="2021-02" db="EMBL/GenBank/DDBJ databases">
        <title>Metagenome-assembled genomes from human diarrheal sample B26.</title>
        <authorList>
            <person name="Ateba T.P."/>
            <person name="Alayande K.A."/>
            <person name="Mwanza M."/>
        </authorList>
    </citation>
    <scope>NUCLEOTIDE SEQUENCE</scope>
    <source>
        <strain evidence="4">06WH</strain>
    </source>
</reference>
<dbReference type="GeneID" id="79855467"/>
<evidence type="ECO:0000313" key="8">
    <source>
        <dbReference type="Proteomes" id="UP000095709"/>
    </source>
</evidence>
<feature type="transmembrane region" description="Helical" evidence="1">
    <location>
        <begin position="95"/>
        <end position="113"/>
    </location>
</feature>
<dbReference type="EMBL" id="CYYV01000011">
    <property type="protein sequence ID" value="CUO63253.1"/>
    <property type="molecule type" value="Genomic_DNA"/>
</dbReference>
<feature type="transmembrane region" description="Helical" evidence="1">
    <location>
        <begin position="125"/>
        <end position="144"/>
    </location>
</feature>
<evidence type="ECO:0000256" key="1">
    <source>
        <dbReference type="SAM" id="Phobius"/>
    </source>
</evidence>
<evidence type="ECO:0000313" key="4">
    <source>
        <dbReference type="EMBL" id="MBN2954231.1"/>
    </source>
</evidence>
<dbReference type="InterPro" id="IPR024529">
    <property type="entry name" value="ECF_trnsprt_substrate-spec"/>
</dbReference>
<sequence>MQKNANETAKETKNMFLQSAKELKAVTTLAACAMFAALAMILNQVASIDIGPYVRIGFSGIPNRLVDYLFGPVTGCLFSGILDVVKYFLKPSGPFFFGFTFNAMLASFMYGCFYYRKKLTIKRVLAAKFIVMLTVNVLLNTLWISMLYGKGIMVLLPARALKNLIMWPIDSIIFYSLTKLIEQTGVFRMFHARTAAQAQR</sequence>
<dbReference type="EMBL" id="CZAL01000019">
    <property type="protein sequence ID" value="CUP85673.1"/>
    <property type="molecule type" value="Genomic_DNA"/>
</dbReference>
<evidence type="ECO:0000313" key="3">
    <source>
        <dbReference type="EMBL" id="CUP85673.1"/>
    </source>
</evidence>
<dbReference type="EMBL" id="JAFHBD010000058">
    <property type="protein sequence ID" value="MBN2954231.1"/>
    <property type="molecule type" value="Genomic_DNA"/>
</dbReference>
<dbReference type="EMBL" id="JAKNFS010000010">
    <property type="protein sequence ID" value="MCG4765598.1"/>
    <property type="molecule type" value="Genomic_DNA"/>
</dbReference>
<evidence type="ECO:0000313" key="5">
    <source>
        <dbReference type="EMBL" id="MCG4765598.1"/>
    </source>
</evidence>
<gene>
    <name evidence="2" type="primary">folT</name>
    <name evidence="2" type="ORF">ERS852406_02442</name>
    <name evidence="3" type="ORF">ERS852498_02986</name>
    <name evidence="6" type="ORF">G5B05_07430</name>
    <name evidence="4" type="ORF">JTJ23_11715</name>
    <name evidence="5" type="ORF">L0N21_08760</name>
</gene>
<dbReference type="GO" id="GO:0022857">
    <property type="term" value="F:transmembrane transporter activity"/>
    <property type="evidence" value="ECO:0007669"/>
    <property type="project" value="InterPro"/>
</dbReference>
<proteinExistence type="predicted"/>
<dbReference type="Proteomes" id="UP000737612">
    <property type="component" value="Unassembled WGS sequence"/>
</dbReference>
<feature type="transmembrane region" description="Helical" evidence="1">
    <location>
        <begin position="25"/>
        <end position="45"/>
    </location>
</feature>
<keyword evidence="10" id="KW-1185">Reference proteome</keyword>
<keyword evidence="1" id="KW-0812">Transmembrane</keyword>
<dbReference type="NCBIfam" id="TIGR04518">
    <property type="entry name" value="ECF_S_folT_fam"/>
    <property type="match status" value="1"/>
</dbReference>
<organism evidence="4 9">
    <name type="scientific">Fusicatenibacter saccharivorans</name>
    <dbReference type="NCBI Taxonomy" id="1150298"/>
    <lineage>
        <taxon>Bacteria</taxon>
        <taxon>Bacillati</taxon>
        <taxon>Bacillota</taxon>
        <taxon>Clostridia</taxon>
        <taxon>Lachnospirales</taxon>
        <taxon>Lachnospiraceae</taxon>
        <taxon>Fusicatenibacter</taxon>
    </lineage>
</organism>
<reference evidence="5" key="5">
    <citation type="submission" date="2022-01" db="EMBL/GenBank/DDBJ databases">
        <title>Collection of gut derived symbiotic bacterial strains cultured from healthy donors.</title>
        <authorList>
            <person name="Lin H."/>
            <person name="Kohout C."/>
            <person name="Waligurski E."/>
            <person name="Pamer E.G."/>
        </authorList>
    </citation>
    <scope>NUCLEOTIDE SEQUENCE</scope>
    <source>
        <strain evidence="5">DFI.5.49</strain>
    </source>
</reference>
<evidence type="ECO:0000313" key="7">
    <source>
        <dbReference type="Proteomes" id="UP000095706"/>
    </source>
</evidence>
<keyword evidence="1" id="KW-1133">Transmembrane helix</keyword>
<feature type="transmembrane region" description="Helical" evidence="1">
    <location>
        <begin position="164"/>
        <end position="181"/>
    </location>
</feature>
<evidence type="ECO:0000313" key="9">
    <source>
        <dbReference type="Proteomes" id="UP000737612"/>
    </source>
</evidence>
<keyword evidence="1" id="KW-0472">Membrane</keyword>
<dbReference type="Proteomes" id="UP001199915">
    <property type="component" value="Unassembled WGS sequence"/>
</dbReference>
<reference evidence="6 10" key="2">
    <citation type="journal article" date="2020" name="Cell Host Microbe">
        <title>Functional and Genomic Variation between Human-Derived Isolates of Lachnospiraceae Reveals Inter- and Intra-Species Diversity.</title>
        <authorList>
            <person name="Sorbara M.T."/>
            <person name="Littmann E.R."/>
            <person name="Fontana E."/>
            <person name="Moody T.U."/>
            <person name="Kohout C.E."/>
            <person name="Gjonbalaj M."/>
            <person name="Eaton V."/>
            <person name="Seok R."/>
            <person name="Leiner I.M."/>
            <person name="Pamer E.G."/>
        </authorList>
    </citation>
    <scope>NUCLEOTIDE SEQUENCE [LARGE SCALE GENOMIC DNA]</scope>
    <source>
        <strain evidence="6 10">MSK.14.54</strain>
    </source>
</reference>
<evidence type="ECO:0000313" key="6">
    <source>
        <dbReference type="EMBL" id="NSE16245.1"/>
    </source>
</evidence>
<dbReference type="InterPro" id="IPR030949">
    <property type="entry name" value="ECF_S_folate_fam"/>
</dbReference>
<evidence type="ECO:0000313" key="10">
    <source>
        <dbReference type="Proteomes" id="UP000768180"/>
    </source>
</evidence>
<name>A0A174KP35_9FIRM</name>
<dbReference type="EMBL" id="JAAITQ010000010">
    <property type="protein sequence ID" value="NSE16245.1"/>
    <property type="molecule type" value="Genomic_DNA"/>
</dbReference>
<dbReference type="Proteomes" id="UP000095706">
    <property type="component" value="Unassembled WGS sequence"/>
</dbReference>
<dbReference type="Pfam" id="PF12822">
    <property type="entry name" value="ECF_trnsprt"/>
    <property type="match status" value="1"/>
</dbReference>
<dbReference type="STRING" id="1150298.ERS852406_02442"/>
<reference evidence="7 8" key="1">
    <citation type="submission" date="2015-09" db="EMBL/GenBank/DDBJ databases">
        <authorList>
            <consortium name="Pathogen Informatics"/>
        </authorList>
    </citation>
    <scope>NUCLEOTIDE SEQUENCE [LARGE SCALE GENOMIC DNA]</scope>
    <source>
        <strain evidence="2 7">2789STDY5608849</strain>
        <strain evidence="3 8">2789STDY5834885</strain>
    </source>
</reference>